<protein>
    <submittedName>
        <fullName evidence="2">Uncharacterized protein</fullName>
    </submittedName>
</protein>
<dbReference type="AlphaFoldDB" id="A0AAV9H5Q6"/>
<sequence>MSKANDFAPCSKQQYPFPKAPPKRNLLRRVRKPPERRHRNQNAKVVLKRSIQLVLKASRKCSREASQERVVLVLNERFEPVQMSRLVLPAGAHTMRHQHALNAENDPELLVVVPIGNPGLALVVSDPLESLSCLGSRAGATLRLWHLDCRDLTDKALCRGVRWCGTVTSHAGVSVHLGINWPCVLDRHTRVVGRGQGTVVSHRWVMRSPHQRALLAGRRGRTMRGLAMLGHCQSRKRRNLAALGRGTSHLLA</sequence>
<dbReference type="EMBL" id="MU865915">
    <property type="protein sequence ID" value="KAK4455047.1"/>
    <property type="molecule type" value="Genomic_DNA"/>
</dbReference>
<feature type="region of interest" description="Disordered" evidence="1">
    <location>
        <begin position="1"/>
        <end position="43"/>
    </location>
</feature>
<comment type="caution">
    <text evidence="2">The sequence shown here is derived from an EMBL/GenBank/DDBJ whole genome shotgun (WGS) entry which is preliminary data.</text>
</comment>
<evidence type="ECO:0000313" key="3">
    <source>
        <dbReference type="Proteomes" id="UP001321760"/>
    </source>
</evidence>
<accession>A0AAV9H5Q6</accession>
<feature type="compositionally biased region" description="Basic residues" evidence="1">
    <location>
        <begin position="21"/>
        <end position="41"/>
    </location>
</feature>
<dbReference type="Proteomes" id="UP001321760">
    <property type="component" value="Unassembled WGS sequence"/>
</dbReference>
<name>A0AAV9H5Q6_9PEZI</name>
<evidence type="ECO:0000313" key="2">
    <source>
        <dbReference type="EMBL" id="KAK4455047.1"/>
    </source>
</evidence>
<gene>
    <name evidence="2" type="ORF">QBC34DRAFT_391424</name>
</gene>
<organism evidence="2 3">
    <name type="scientific">Podospora aff. communis PSN243</name>
    <dbReference type="NCBI Taxonomy" id="3040156"/>
    <lineage>
        <taxon>Eukaryota</taxon>
        <taxon>Fungi</taxon>
        <taxon>Dikarya</taxon>
        <taxon>Ascomycota</taxon>
        <taxon>Pezizomycotina</taxon>
        <taxon>Sordariomycetes</taxon>
        <taxon>Sordariomycetidae</taxon>
        <taxon>Sordariales</taxon>
        <taxon>Podosporaceae</taxon>
        <taxon>Podospora</taxon>
    </lineage>
</organism>
<reference evidence="2" key="1">
    <citation type="journal article" date="2023" name="Mol. Phylogenet. Evol.">
        <title>Genome-scale phylogeny and comparative genomics of the fungal order Sordariales.</title>
        <authorList>
            <person name="Hensen N."/>
            <person name="Bonometti L."/>
            <person name="Westerberg I."/>
            <person name="Brannstrom I.O."/>
            <person name="Guillou S."/>
            <person name="Cros-Aarteil S."/>
            <person name="Calhoun S."/>
            <person name="Haridas S."/>
            <person name="Kuo A."/>
            <person name="Mondo S."/>
            <person name="Pangilinan J."/>
            <person name="Riley R."/>
            <person name="LaButti K."/>
            <person name="Andreopoulos B."/>
            <person name="Lipzen A."/>
            <person name="Chen C."/>
            <person name="Yan M."/>
            <person name="Daum C."/>
            <person name="Ng V."/>
            <person name="Clum A."/>
            <person name="Steindorff A."/>
            <person name="Ohm R.A."/>
            <person name="Martin F."/>
            <person name="Silar P."/>
            <person name="Natvig D.O."/>
            <person name="Lalanne C."/>
            <person name="Gautier V."/>
            <person name="Ament-Velasquez S.L."/>
            <person name="Kruys A."/>
            <person name="Hutchinson M.I."/>
            <person name="Powell A.J."/>
            <person name="Barry K."/>
            <person name="Miller A.N."/>
            <person name="Grigoriev I.V."/>
            <person name="Debuchy R."/>
            <person name="Gladieux P."/>
            <person name="Hiltunen Thoren M."/>
            <person name="Johannesson H."/>
        </authorList>
    </citation>
    <scope>NUCLEOTIDE SEQUENCE</scope>
    <source>
        <strain evidence="2">PSN243</strain>
    </source>
</reference>
<evidence type="ECO:0000256" key="1">
    <source>
        <dbReference type="SAM" id="MobiDB-lite"/>
    </source>
</evidence>
<proteinExistence type="predicted"/>
<keyword evidence="3" id="KW-1185">Reference proteome</keyword>
<reference evidence="2" key="2">
    <citation type="submission" date="2023-05" db="EMBL/GenBank/DDBJ databases">
        <authorList>
            <consortium name="Lawrence Berkeley National Laboratory"/>
            <person name="Steindorff A."/>
            <person name="Hensen N."/>
            <person name="Bonometti L."/>
            <person name="Westerberg I."/>
            <person name="Brannstrom I.O."/>
            <person name="Guillou S."/>
            <person name="Cros-Aarteil S."/>
            <person name="Calhoun S."/>
            <person name="Haridas S."/>
            <person name="Kuo A."/>
            <person name="Mondo S."/>
            <person name="Pangilinan J."/>
            <person name="Riley R."/>
            <person name="Labutti K."/>
            <person name="Andreopoulos B."/>
            <person name="Lipzen A."/>
            <person name="Chen C."/>
            <person name="Yanf M."/>
            <person name="Daum C."/>
            <person name="Ng V."/>
            <person name="Clum A."/>
            <person name="Ohm R."/>
            <person name="Martin F."/>
            <person name="Silar P."/>
            <person name="Natvig D."/>
            <person name="Lalanne C."/>
            <person name="Gautier V."/>
            <person name="Ament-Velasquez S.L."/>
            <person name="Kruys A."/>
            <person name="Hutchinson M.I."/>
            <person name="Powell A.J."/>
            <person name="Barry K."/>
            <person name="Miller A.N."/>
            <person name="Grigoriev I.V."/>
            <person name="Debuchy R."/>
            <person name="Gladieux P."/>
            <person name="Thoren M.H."/>
            <person name="Johannesson H."/>
        </authorList>
    </citation>
    <scope>NUCLEOTIDE SEQUENCE</scope>
    <source>
        <strain evidence="2">PSN243</strain>
    </source>
</reference>